<comment type="caution">
    <text evidence="1">The sequence shown here is derived from an EMBL/GenBank/DDBJ whole genome shotgun (WGS) entry which is preliminary data.</text>
</comment>
<reference evidence="1" key="1">
    <citation type="submission" date="2019-09" db="EMBL/GenBank/DDBJ databases">
        <title>Draft genome information of white flower Hibiscus syriacus.</title>
        <authorList>
            <person name="Kim Y.-M."/>
        </authorList>
    </citation>
    <scope>NUCLEOTIDE SEQUENCE [LARGE SCALE GENOMIC DNA]</scope>
    <source>
        <strain evidence="1">YM2019G1</strain>
    </source>
</reference>
<protein>
    <submittedName>
        <fullName evidence="1">Uncharacterized protein</fullName>
    </submittedName>
</protein>
<keyword evidence="2" id="KW-1185">Reference proteome</keyword>
<evidence type="ECO:0000313" key="1">
    <source>
        <dbReference type="EMBL" id="KAE8672946.1"/>
    </source>
</evidence>
<accession>A0A6A2Y828</accession>
<evidence type="ECO:0000313" key="2">
    <source>
        <dbReference type="Proteomes" id="UP000436088"/>
    </source>
</evidence>
<proteinExistence type="predicted"/>
<gene>
    <name evidence="1" type="ORF">F3Y22_tig00111833pilonHSYRG00058</name>
</gene>
<sequence>MTMMYLSWQRGERWLVGIISIQDISVFDFPSIKQHMRNIVTCVNVMFVIQWLHLHTKKRNRLAQSRLNDMVFVKFNHALECRAKSKETDPILLQDIDESNERLMGRMEDDEDDDEAVFVGEDLT</sequence>
<dbReference type="EMBL" id="VEPZ02001440">
    <property type="protein sequence ID" value="KAE8672946.1"/>
    <property type="molecule type" value="Genomic_DNA"/>
</dbReference>
<dbReference type="AlphaFoldDB" id="A0A6A2Y828"/>
<dbReference type="Proteomes" id="UP000436088">
    <property type="component" value="Unassembled WGS sequence"/>
</dbReference>
<name>A0A6A2Y828_HIBSY</name>
<organism evidence="1 2">
    <name type="scientific">Hibiscus syriacus</name>
    <name type="common">Rose of Sharon</name>
    <dbReference type="NCBI Taxonomy" id="106335"/>
    <lineage>
        <taxon>Eukaryota</taxon>
        <taxon>Viridiplantae</taxon>
        <taxon>Streptophyta</taxon>
        <taxon>Embryophyta</taxon>
        <taxon>Tracheophyta</taxon>
        <taxon>Spermatophyta</taxon>
        <taxon>Magnoliopsida</taxon>
        <taxon>eudicotyledons</taxon>
        <taxon>Gunneridae</taxon>
        <taxon>Pentapetalae</taxon>
        <taxon>rosids</taxon>
        <taxon>malvids</taxon>
        <taxon>Malvales</taxon>
        <taxon>Malvaceae</taxon>
        <taxon>Malvoideae</taxon>
        <taxon>Hibiscus</taxon>
    </lineage>
</organism>